<evidence type="ECO:0000313" key="1">
    <source>
        <dbReference type="EMBL" id="MBO2445432.1"/>
    </source>
</evidence>
<protein>
    <submittedName>
        <fullName evidence="1">Uncharacterized protein</fullName>
    </submittedName>
</protein>
<comment type="caution">
    <text evidence="1">The sequence shown here is derived from an EMBL/GenBank/DDBJ whole genome shotgun (WGS) entry which is preliminary data.</text>
</comment>
<evidence type="ECO:0000313" key="2">
    <source>
        <dbReference type="Proteomes" id="UP000666915"/>
    </source>
</evidence>
<keyword evidence="2" id="KW-1185">Reference proteome</keyword>
<organism evidence="1 2">
    <name type="scientific">Actinomadura nitritigenes</name>
    <dbReference type="NCBI Taxonomy" id="134602"/>
    <lineage>
        <taxon>Bacteria</taxon>
        <taxon>Bacillati</taxon>
        <taxon>Actinomycetota</taxon>
        <taxon>Actinomycetes</taxon>
        <taxon>Streptosporangiales</taxon>
        <taxon>Thermomonosporaceae</taxon>
        <taxon>Actinomadura</taxon>
    </lineage>
</organism>
<proteinExistence type="predicted"/>
<dbReference type="RefSeq" id="WP_208274788.1">
    <property type="nucleotide sequence ID" value="NZ_BAAAGM010000130.1"/>
</dbReference>
<reference evidence="1 2" key="1">
    <citation type="submission" date="2021-03" db="EMBL/GenBank/DDBJ databases">
        <authorList>
            <person name="Kanchanasin P."/>
            <person name="Saeng-In P."/>
            <person name="Phongsopitanun W."/>
            <person name="Yuki M."/>
            <person name="Kudo T."/>
            <person name="Ohkuma M."/>
            <person name="Tanasupawat S."/>
        </authorList>
    </citation>
    <scope>NUCLEOTIDE SEQUENCE [LARGE SCALE GENOMIC DNA]</scope>
    <source>
        <strain evidence="1 2">L46</strain>
    </source>
</reference>
<dbReference type="Proteomes" id="UP000666915">
    <property type="component" value="Unassembled WGS sequence"/>
</dbReference>
<gene>
    <name evidence="1" type="ORF">J4557_48890</name>
</gene>
<dbReference type="EMBL" id="JAGEOK010000088">
    <property type="protein sequence ID" value="MBO2445432.1"/>
    <property type="molecule type" value="Genomic_DNA"/>
</dbReference>
<sequence length="76" mass="8259">MGVDGNPIRLRFWSGRQQIDQNTAHCAAINLSSDTQMFLTAATAERRRCERELAVVCGQIIEEAQVSGLPGRAVGS</sequence>
<accession>A0ABS3RHS1</accession>
<name>A0ABS3RHS1_9ACTN</name>